<protein>
    <submittedName>
        <fullName evidence="2">Similar to tail fiber protein H</fullName>
    </submittedName>
</protein>
<dbReference type="KEGG" id="oai:OLEAN_C08830"/>
<accession>R4YSG7</accession>
<evidence type="ECO:0000259" key="1">
    <source>
        <dbReference type="Pfam" id="PF12571"/>
    </source>
</evidence>
<dbReference type="GO" id="GO:0016788">
    <property type="term" value="F:hydrolase activity, acting on ester bonds"/>
    <property type="evidence" value="ECO:0007669"/>
    <property type="project" value="UniProtKB-ARBA"/>
</dbReference>
<evidence type="ECO:0000313" key="3">
    <source>
        <dbReference type="Proteomes" id="UP000032749"/>
    </source>
</evidence>
<gene>
    <name evidence="2" type="ORF">OLEAN_C08830</name>
</gene>
<dbReference type="InterPro" id="IPR022225">
    <property type="entry name" value="Phage_tail_fibre_N"/>
</dbReference>
<dbReference type="InterPro" id="IPR036514">
    <property type="entry name" value="SGNH_hydro_sf"/>
</dbReference>
<name>R4YSG7_OLEAN</name>
<evidence type="ECO:0000313" key="2">
    <source>
        <dbReference type="EMBL" id="CCK75059.1"/>
    </source>
</evidence>
<dbReference type="Gene3D" id="3.40.50.1110">
    <property type="entry name" value="SGNH hydrolase"/>
    <property type="match status" value="1"/>
</dbReference>
<proteinExistence type="predicted"/>
<dbReference type="Proteomes" id="UP000032749">
    <property type="component" value="Chromosome"/>
</dbReference>
<dbReference type="OrthoDB" id="9810174at2"/>
<keyword evidence="3" id="KW-1185">Reference proteome</keyword>
<dbReference type="HOGENOM" id="CLU_306070_0_0_6"/>
<reference evidence="2 3" key="1">
    <citation type="journal article" date="2013" name="Nat. Commun.">
        <title>Genome sequence and functional genomic analysis of the oil-degrading bacterium Oleispira antarctica.</title>
        <authorList>
            <person name="Kube M."/>
            <person name="Chernikova T.N."/>
            <person name="Al-Ramahi Y."/>
            <person name="Beloqui A."/>
            <person name="Lopez-Cortez N."/>
            <person name="Guazzaroni M.E."/>
            <person name="Heipieper H.J."/>
            <person name="Klages S."/>
            <person name="Kotsyurbenko O.R."/>
            <person name="Langer I."/>
            <person name="Nechitaylo T.Y."/>
            <person name="Lunsdorf H."/>
            <person name="Fernandez M."/>
            <person name="Juarez S."/>
            <person name="Ciordia S."/>
            <person name="Singer A."/>
            <person name="Kagan O."/>
            <person name="Egorova O."/>
            <person name="Petit P.A."/>
            <person name="Stogios P."/>
            <person name="Kim Y."/>
            <person name="Tchigvintsev A."/>
            <person name="Flick R."/>
            <person name="Denaro R."/>
            <person name="Genovese M."/>
            <person name="Albar J.P."/>
            <person name="Reva O.N."/>
            <person name="Martinez-Gomariz M."/>
            <person name="Tran H."/>
            <person name="Ferrer M."/>
            <person name="Savchenko A."/>
            <person name="Yakunin A.F."/>
            <person name="Yakimov M.M."/>
            <person name="Golyshina O.V."/>
            <person name="Reinhardt R."/>
            <person name="Golyshin P.N."/>
        </authorList>
    </citation>
    <scope>NUCLEOTIDE SEQUENCE [LARGE SCALE GENOMIC DNA]</scope>
</reference>
<dbReference type="AlphaFoldDB" id="R4YSG7"/>
<dbReference type="EMBL" id="FO203512">
    <property type="protein sequence ID" value="CCK75059.1"/>
    <property type="molecule type" value="Genomic_DNA"/>
</dbReference>
<dbReference type="SUPFAM" id="SSF52266">
    <property type="entry name" value="SGNH hydrolase"/>
    <property type="match status" value="1"/>
</dbReference>
<dbReference type="Pfam" id="PF12571">
    <property type="entry name" value="Phage_tail_fib"/>
    <property type="match status" value="1"/>
</dbReference>
<sequence length="968" mass="105077">MPVITRAGEVLITQQQQAGQPLIIDKMILANVMGLDSDVIPSRDQVMPAAEDIKIIKPITKDGLLNSNVVVYSTVFPSTDGTFDFNYMGLYSSAHDVIVAVAYVPQQTKIKTVGTDIGNVITKNFAIEFTAAADITGINISAESWQIDYTARLMSMDKNQRDMAKNIYGQSTFLNDAFKVKYAGDKYYLSAGKSILGGINYDLPADVEMVPGGLPQTVWIDAYQEASMVGLLSKFDVVFNDGTVIVDYIDGAVEHSLIRLGVINSSIDIIDGRGIVCSDLSLISSNVFNGVSEAVSFVTANPDRYKGGFTNSFYTKEECDELGISFPDGGCAAYIFGDDLGIHDSHSIFDAGRKQLKLNTNSLDVRQFGVNDGVIDNTERVLAAADYAYENKIRIVTVDKDVVINETNPSYLNNNRGNVIFVGNGKFSDVVTENSPLYRRQVIPVSAPSPNPKKDKNLDLSLKMNPDNGVIRVVFIGDSLSTSNANDLSTAGTKSVHFQQFIKECNPDCEFEFINRSIGGRRLIHINSTPSIPTIAAGYPWYTDPDRPWLDYVYDVNPHIVIIASGTNDASNLEPAHVTSVVDKIENNTSANIVFITNIGTVTSGLNDIVGSSHSTHSAKEGRDYAAGFYRSFANENGYPFIDLNRTFNMVVDGRDILATTVHASKTATLTNGFLTVDDSELCHEFSAEITVEAGAFTGAVSMAVSLSRVSTNQVLLISNSTGIVLKFKDGSGVNSIYKTVFTYIPVPVGEFKFECGVSGNEFFFKDISNGGRSGDVLTYPCRRFGGLFKPEIKYDQTVTGPVVSYDLNIGVPTPIMPQLTDYEFWGVVESGAYQDWAIGGNGINHPSSLGAAALYKSHYSQQVMRIKNDRTESEVYRYVRLNNDGTADICGRIVLTEGVTLVSLPFALINPERRANATCVSGGAYSVSVDSASSNNNSLALVGYDLATHNAAHGFPVVYNIIGAELV</sequence>
<organism evidence="2 3">
    <name type="scientific">Oleispira antarctica RB-8</name>
    <dbReference type="NCBI Taxonomy" id="698738"/>
    <lineage>
        <taxon>Bacteria</taxon>
        <taxon>Pseudomonadati</taxon>
        <taxon>Pseudomonadota</taxon>
        <taxon>Gammaproteobacteria</taxon>
        <taxon>Oceanospirillales</taxon>
        <taxon>Oceanospirillaceae</taxon>
        <taxon>Oleispira</taxon>
    </lineage>
</organism>
<feature type="domain" description="Phage tail fibre protein N-terminal" evidence="1">
    <location>
        <begin position="3"/>
        <end position="155"/>
    </location>
</feature>
<dbReference type="STRING" id="698738.OLEAN_C08830"/>